<evidence type="ECO:0000256" key="11">
    <source>
        <dbReference type="RuleBase" id="RU363032"/>
    </source>
</evidence>
<dbReference type="PROSITE" id="PS50928">
    <property type="entry name" value="ABC_TM1"/>
    <property type="match status" value="2"/>
</dbReference>
<feature type="transmembrane region" description="Helical" evidence="11">
    <location>
        <begin position="130"/>
        <end position="153"/>
    </location>
</feature>
<comment type="subunit">
    <text evidence="2">The complex is composed of two ATP-binding proteins (ThiQ), two transmembrane proteins (ThiP) and a solute-binding protein (ThiB).</text>
</comment>
<evidence type="ECO:0000259" key="12">
    <source>
        <dbReference type="PROSITE" id="PS50928"/>
    </source>
</evidence>
<feature type="domain" description="ABC transmembrane type-1" evidence="12">
    <location>
        <begin position="50"/>
        <end position="255"/>
    </location>
</feature>
<evidence type="ECO:0000256" key="9">
    <source>
        <dbReference type="ARBA" id="ARBA00022989"/>
    </source>
</evidence>
<dbReference type="EMBL" id="FIZY01000023">
    <property type="protein sequence ID" value="CZF83424.1"/>
    <property type="molecule type" value="Genomic_DNA"/>
</dbReference>
<feature type="transmembrane region" description="Helical" evidence="11">
    <location>
        <begin position="460"/>
        <end position="481"/>
    </location>
</feature>
<feature type="transmembrane region" description="Helical" evidence="11">
    <location>
        <begin position="370"/>
        <end position="388"/>
    </location>
</feature>
<dbReference type="Proteomes" id="UP000073601">
    <property type="component" value="Unassembled WGS sequence"/>
</dbReference>
<evidence type="ECO:0000256" key="5">
    <source>
        <dbReference type="ARBA" id="ARBA00022475"/>
    </source>
</evidence>
<dbReference type="GO" id="GO:0005886">
    <property type="term" value="C:plasma membrane"/>
    <property type="evidence" value="ECO:0007669"/>
    <property type="project" value="UniProtKB-SubCell"/>
</dbReference>
<feature type="transmembrane region" description="Helical" evidence="11">
    <location>
        <begin position="7"/>
        <end position="29"/>
    </location>
</feature>
<evidence type="ECO:0000256" key="2">
    <source>
        <dbReference type="ARBA" id="ARBA00011650"/>
    </source>
</evidence>
<evidence type="ECO:0000256" key="4">
    <source>
        <dbReference type="ARBA" id="ARBA00022448"/>
    </source>
</evidence>
<name>A0A128FAQ5_9GAMM</name>
<keyword evidence="7 11" id="KW-0812">Transmembrane</keyword>
<evidence type="ECO:0000256" key="10">
    <source>
        <dbReference type="ARBA" id="ARBA00023136"/>
    </source>
</evidence>
<protein>
    <recommendedName>
        <fullName evidence="3">Thiamine transport system permease protein ThiP</fullName>
    </recommendedName>
</protein>
<comment type="similarity">
    <text evidence="11">Belongs to the binding-protein-dependent transport system permease family.</text>
</comment>
<dbReference type="PANTHER" id="PTHR30183">
    <property type="entry name" value="MOLYBDENUM TRANSPORT SYSTEM PERMEASE PROTEIN MODB"/>
    <property type="match status" value="1"/>
</dbReference>
<feature type="transmembrane region" description="Helical" evidence="11">
    <location>
        <begin position="85"/>
        <end position="110"/>
    </location>
</feature>
<evidence type="ECO:0000256" key="6">
    <source>
        <dbReference type="ARBA" id="ARBA00022519"/>
    </source>
</evidence>
<organism evidence="13 14">
    <name type="scientific">Grimontia marina</name>
    <dbReference type="NCBI Taxonomy" id="646534"/>
    <lineage>
        <taxon>Bacteria</taxon>
        <taxon>Pseudomonadati</taxon>
        <taxon>Pseudomonadota</taxon>
        <taxon>Gammaproteobacteria</taxon>
        <taxon>Vibrionales</taxon>
        <taxon>Vibrionaceae</taxon>
        <taxon>Grimontia</taxon>
    </lineage>
</organism>
<evidence type="ECO:0000313" key="14">
    <source>
        <dbReference type="Proteomes" id="UP000073601"/>
    </source>
</evidence>
<dbReference type="GO" id="GO:0015888">
    <property type="term" value="P:thiamine transport"/>
    <property type="evidence" value="ECO:0007669"/>
    <property type="project" value="InterPro"/>
</dbReference>
<feature type="transmembrane region" description="Helical" evidence="11">
    <location>
        <begin position="400"/>
        <end position="416"/>
    </location>
</feature>
<dbReference type="Pfam" id="PF00528">
    <property type="entry name" value="BPD_transp_1"/>
    <property type="match status" value="2"/>
</dbReference>
<accession>A0A128FAQ5</accession>
<sequence>MLNPSRTWPGILSASVIAVLISTALFSLLTQAPTLDIASLWHDPYLKHVTLFSIKQAVLSTLLSVGLAIPVAHALSRRQFPGKRLLLKLFSMTLVLPVLVGVFGILAIYGKRGLLSDWLPLLGMNWDVNIYGLSGILLAHVFFNLPFSTQLLVQALERVPGDQQRLAQQLGMRGWHRFRLLEWPYLRQQLPHVIGLVFMLCFTSFATVMALGGGPGATTIELAIYQAIRFDFDLQTGALLALWQLLLCGLFHLAIQRLTRPVSQQGKDSDIVLPPRLDSTAEKIWDIAWIALAVLFVIPPLLMVALSGINPSALNVLTSAALWQATANSLSLAAGAAVSAFVLGSAIVLTSRFWRLSGLSRRADGIEMTASLILVVPSVVLSTGLFLMLREHIDVFSSPYWLVLAVNTLMALPYVVKTLSTPAFQLSQQYQNLCSSLGVKGINRLKLIEWRALKTPIARAVGISFVLSTGDLGAIALVGSQDFQTLPLYLFHLMGSYQMDAAAAASLILFALSLGSYALIEKVISGKRYAARQ</sequence>
<keyword evidence="6" id="KW-0997">Cell inner membrane</keyword>
<feature type="transmembrane region" description="Helical" evidence="11">
    <location>
        <begin position="287"/>
        <end position="309"/>
    </location>
</feature>
<feature type="transmembrane region" description="Helical" evidence="11">
    <location>
        <begin position="501"/>
        <end position="520"/>
    </location>
</feature>
<evidence type="ECO:0000256" key="3">
    <source>
        <dbReference type="ARBA" id="ARBA00016947"/>
    </source>
</evidence>
<dbReference type="SUPFAM" id="SSF161098">
    <property type="entry name" value="MetI-like"/>
    <property type="match status" value="2"/>
</dbReference>
<feature type="transmembrane region" description="Helical" evidence="11">
    <location>
        <begin position="234"/>
        <end position="255"/>
    </location>
</feature>
<feature type="transmembrane region" description="Helical" evidence="11">
    <location>
        <begin position="329"/>
        <end position="349"/>
    </location>
</feature>
<dbReference type="InterPro" id="IPR000515">
    <property type="entry name" value="MetI-like"/>
</dbReference>
<evidence type="ECO:0000256" key="1">
    <source>
        <dbReference type="ARBA" id="ARBA00004429"/>
    </source>
</evidence>
<dbReference type="Gene3D" id="1.10.3720.10">
    <property type="entry name" value="MetI-like"/>
    <property type="match status" value="2"/>
</dbReference>
<keyword evidence="10 11" id="KW-0472">Membrane</keyword>
<keyword evidence="8" id="KW-0677">Repeat</keyword>
<keyword evidence="4 11" id="KW-0813">Transport</keyword>
<keyword evidence="9 11" id="KW-1133">Transmembrane helix</keyword>
<evidence type="ECO:0000256" key="7">
    <source>
        <dbReference type="ARBA" id="ARBA00022692"/>
    </source>
</evidence>
<feature type="transmembrane region" description="Helical" evidence="11">
    <location>
        <begin position="193"/>
        <end position="214"/>
    </location>
</feature>
<evidence type="ECO:0000313" key="13">
    <source>
        <dbReference type="EMBL" id="CZF83424.1"/>
    </source>
</evidence>
<dbReference type="AlphaFoldDB" id="A0A128FAQ5"/>
<dbReference type="CDD" id="cd06261">
    <property type="entry name" value="TM_PBP2"/>
    <property type="match status" value="2"/>
</dbReference>
<dbReference type="GO" id="GO:0022857">
    <property type="term" value="F:transmembrane transporter activity"/>
    <property type="evidence" value="ECO:0007669"/>
    <property type="project" value="InterPro"/>
</dbReference>
<dbReference type="InterPro" id="IPR005947">
    <property type="entry name" value="ThiP_ABC_transpt"/>
</dbReference>
<comment type="subcellular location">
    <subcellularLocation>
        <location evidence="1">Cell inner membrane</location>
        <topology evidence="1">Multi-pass membrane protein</topology>
    </subcellularLocation>
    <subcellularLocation>
        <location evidence="11">Cell membrane</location>
        <topology evidence="11">Multi-pass membrane protein</topology>
    </subcellularLocation>
</comment>
<proteinExistence type="inferred from homology"/>
<dbReference type="NCBIfam" id="TIGR01253">
    <property type="entry name" value="thiP"/>
    <property type="match status" value="1"/>
</dbReference>
<keyword evidence="5" id="KW-1003">Cell membrane</keyword>
<dbReference type="PANTHER" id="PTHR30183:SF9">
    <property type="entry name" value="THIAMINE TRANSPORT SYSTEM PERMEASE PROTEIN THIP"/>
    <property type="match status" value="1"/>
</dbReference>
<gene>
    <name evidence="13" type="primary">cysW_3</name>
    <name evidence="13" type="ORF">GMA8713_02671</name>
</gene>
<feature type="domain" description="ABC transmembrane type-1" evidence="12">
    <location>
        <begin position="326"/>
        <end position="520"/>
    </location>
</feature>
<evidence type="ECO:0000256" key="8">
    <source>
        <dbReference type="ARBA" id="ARBA00022737"/>
    </source>
</evidence>
<dbReference type="InterPro" id="IPR035906">
    <property type="entry name" value="MetI-like_sf"/>
</dbReference>
<feature type="transmembrane region" description="Helical" evidence="11">
    <location>
        <begin position="49"/>
        <end position="73"/>
    </location>
</feature>
<dbReference type="RefSeq" id="WP_062710522.1">
    <property type="nucleotide sequence ID" value="NZ_CAWRCI010000023.1"/>
</dbReference>
<dbReference type="OrthoDB" id="7066776at2"/>
<reference evidence="14" key="1">
    <citation type="submission" date="2016-02" db="EMBL/GenBank/DDBJ databases">
        <authorList>
            <person name="Rodrigo-Torres Lidia"/>
            <person name="Arahal R.David."/>
        </authorList>
    </citation>
    <scope>NUCLEOTIDE SEQUENCE [LARGE SCALE GENOMIC DNA]</scope>
    <source>
        <strain evidence="14">CECT 8713</strain>
    </source>
</reference>
<keyword evidence="14" id="KW-1185">Reference proteome</keyword>